<evidence type="ECO:0000313" key="2">
    <source>
        <dbReference type="RefSeq" id="XP_071900912.1"/>
    </source>
</evidence>
<dbReference type="PANTHER" id="PTHR31111:SF136">
    <property type="entry name" value="F-BOX ASSOCIATED DOMAIN-CONTAINING PROTEIN"/>
    <property type="match status" value="1"/>
</dbReference>
<name>A0ABM4U0V4_COFAR</name>
<reference evidence="2" key="1">
    <citation type="submission" date="2025-08" db="UniProtKB">
        <authorList>
            <consortium name="RefSeq"/>
        </authorList>
    </citation>
    <scope>IDENTIFICATION</scope>
    <source>
        <tissue evidence="2">Leaves</tissue>
    </source>
</reference>
<dbReference type="SUPFAM" id="SSF81383">
    <property type="entry name" value="F-box domain"/>
    <property type="match status" value="1"/>
</dbReference>
<dbReference type="InterPro" id="IPR036047">
    <property type="entry name" value="F-box-like_dom_sf"/>
</dbReference>
<accession>A0ABM4U0V4</accession>
<dbReference type="GeneID" id="113738964"/>
<dbReference type="Gene3D" id="1.20.1280.50">
    <property type="match status" value="1"/>
</dbReference>
<proteinExistence type="predicted"/>
<evidence type="ECO:0000313" key="1">
    <source>
        <dbReference type="Proteomes" id="UP001652660"/>
    </source>
</evidence>
<sequence length="263" mass="29611">MPVATADLASNSPQELIIPVLSRLPAKSVGKCRCVWKLWRSLLSDPLFIKAHLVSHLHLYFPYTLPLPIYHSKARPFGESIAFEGLNPSSVYLMNPTIRELVKFRHSSLVRDAAETITRYGFGYGSSNDDYKIVTLSYDWRVVETESYPAFVDVLVGGLECGRGLVVFLMFLVRILGCFDKKCVLIALDTSCKKFKQLPWPDTDHTSHKCGSELVALGGCLGMVVVQSSHRMDVWMMMEYGVGEFWTKFIVTTPENVYAWGSI</sequence>
<organism evidence="1 2">
    <name type="scientific">Coffea arabica</name>
    <name type="common">Arabian coffee</name>
    <dbReference type="NCBI Taxonomy" id="13443"/>
    <lineage>
        <taxon>Eukaryota</taxon>
        <taxon>Viridiplantae</taxon>
        <taxon>Streptophyta</taxon>
        <taxon>Embryophyta</taxon>
        <taxon>Tracheophyta</taxon>
        <taxon>Spermatophyta</taxon>
        <taxon>Magnoliopsida</taxon>
        <taxon>eudicotyledons</taxon>
        <taxon>Gunneridae</taxon>
        <taxon>Pentapetalae</taxon>
        <taxon>asterids</taxon>
        <taxon>lamiids</taxon>
        <taxon>Gentianales</taxon>
        <taxon>Rubiaceae</taxon>
        <taxon>Ixoroideae</taxon>
        <taxon>Gardenieae complex</taxon>
        <taxon>Bertiereae - Coffeeae clade</taxon>
        <taxon>Coffeeae</taxon>
        <taxon>Coffea</taxon>
    </lineage>
</organism>
<dbReference type="PANTHER" id="PTHR31111">
    <property type="entry name" value="BNAA05G37150D PROTEIN-RELATED"/>
    <property type="match status" value="1"/>
</dbReference>
<dbReference type="RefSeq" id="XP_071900912.1">
    <property type="nucleotide sequence ID" value="XM_072044811.1"/>
</dbReference>
<dbReference type="Proteomes" id="UP001652660">
    <property type="component" value="Chromosome 4c"/>
</dbReference>
<protein>
    <submittedName>
        <fullName evidence="2">F-box/kelch-repeat protein At3g23880</fullName>
    </submittedName>
</protein>
<keyword evidence="1" id="KW-1185">Reference proteome</keyword>
<gene>
    <name evidence="2" type="primary">LOC113738964</name>
</gene>